<dbReference type="OrthoDB" id="2196636at2759"/>
<feature type="domain" description="ISXO2-like transposase" evidence="1">
    <location>
        <begin position="135"/>
        <end position="271"/>
    </location>
</feature>
<dbReference type="PANTHER" id="PTHR47163:SF2">
    <property type="entry name" value="SI:DKEY-17M8.2"/>
    <property type="match status" value="1"/>
</dbReference>
<gene>
    <name evidence="2" type="ORF">H312_03192</name>
</gene>
<dbReference type="EMBL" id="KK365279">
    <property type="protein sequence ID" value="KCZ79425.1"/>
    <property type="molecule type" value="Genomic_DNA"/>
</dbReference>
<proteinExistence type="predicted"/>
<dbReference type="AlphaFoldDB" id="A0A059EWY8"/>
<accession>A0A059EWY8</accession>
<sequence length="272" mass="31705">MLTPDELDKKFIRMNKAETIQYLMSYNFLLKEMRCSFCNSFMNLTKYKKNKDGVAWRCNTASCNYYQEYFSIRINSFFENFNADLGFIIRVIIKYLTRQQIFSILDYFRVNKSLIYKIINKFKLLIPITDYSNNKLGGPGMIVQIDESMLNFKAKSHRGRSPDNKTDCISIVECTNGIVRAYAKVIPNKESSTLLPIITSQVANNSVIWTDEHRSYGRLSELGFYHSKVCHKYEFVNYVTGVNTQAVESFHSCLKTEIKKRKGVLTDSREDF</sequence>
<organism evidence="2 3">
    <name type="scientific">Anncaliia algerae PRA339</name>
    <dbReference type="NCBI Taxonomy" id="1288291"/>
    <lineage>
        <taxon>Eukaryota</taxon>
        <taxon>Fungi</taxon>
        <taxon>Fungi incertae sedis</taxon>
        <taxon>Microsporidia</taxon>
        <taxon>Tubulinosematoidea</taxon>
        <taxon>Tubulinosematidae</taxon>
        <taxon>Anncaliia</taxon>
    </lineage>
</organism>
<dbReference type="InterPro" id="IPR053164">
    <property type="entry name" value="IS1016-like_transposase"/>
</dbReference>
<keyword evidence="3" id="KW-1185">Reference proteome</keyword>
<dbReference type="Proteomes" id="UP000030655">
    <property type="component" value="Unassembled WGS sequence"/>
</dbReference>
<dbReference type="PANTHER" id="PTHR47163">
    <property type="entry name" value="DDE_TNP_IS1595 DOMAIN-CONTAINING PROTEIN"/>
    <property type="match status" value="1"/>
</dbReference>
<dbReference type="HOGENOM" id="CLU_044348_0_0_1"/>
<reference evidence="3" key="1">
    <citation type="submission" date="2013-02" db="EMBL/GenBank/DDBJ databases">
        <authorList>
            <consortium name="The Broad Institute Genome Sequencing Platform"/>
            <person name="Cuomo C."/>
            <person name="Becnel J."/>
            <person name="Sanscrainte N."/>
            <person name="Walker B."/>
            <person name="Young S.K."/>
            <person name="Zeng Q."/>
            <person name="Gargeya S."/>
            <person name="Fitzgerald M."/>
            <person name="Haas B."/>
            <person name="Abouelleil A."/>
            <person name="Alvarado L."/>
            <person name="Arachchi H.M."/>
            <person name="Berlin A.M."/>
            <person name="Chapman S.B."/>
            <person name="Dewar J."/>
            <person name="Goldberg J."/>
            <person name="Griggs A."/>
            <person name="Gujja S."/>
            <person name="Hansen M."/>
            <person name="Howarth C."/>
            <person name="Imamovic A."/>
            <person name="Larimer J."/>
            <person name="McCowan C."/>
            <person name="Murphy C."/>
            <person name="Neiman D."/>
            <person name="Pearson M."/>
            <person name="Priest M."/>
            <person name="Roberts A."/>
            <person name="Saif S."/>
            <person name="Shea T."/>
            <person name="Sisk P."/>
            <person name="Sykes S."/>
            <person name="Wortman J."/>
            <person name="Nusbaum C."/>
            <person name="Birren B."/>
        </authorList>
    </citation>
    <scope>NUCLEOTIDE SEQUENCE [LARGE SCALE GENOMIC DNA]</scope>
    <source>
        <strain evidence="3">PRA339</strain>
    </source>
</reference>
<dbReference type="VEuPathDB" id="MicrosporidiaDB:H312_03192"/>
<evidence type="ECO:0000313" key="2">
    <source>
        <dbReference type="EMBL" id="KCZ79425.1"/>
    </source>
</evidence>
<reference evidence="2 3" key="2">
    <citation type="submission" date="2014-03" db="EMBL/GenBank/DDBJ databases">
        <title>The Genome Sequence of Anncaliia algerae insect isolate PRA339.</title>
        <authorList>
            <consortium name="The Broad Institute Genome Sequencing Platform"/>
            <consortium name="The Broad Institute Genome Sequencing Center for Infectious Disease"/>
            <person name="Cuomo C."/>
            <person name="Becnel J."/>
            <person name="Sanscrainte N."/>
            <person name="Walker B."/>
            <person name="Young S.K."/>
            <person name="Zeng Q."/>
            <person name="Gargeya S."/>
            <person name="Fitzgerald M."/>
            <person name="Haas B."/>
            <person name="Abouelleil A."/>
            <person name="Alvarado L."/>
            <person name="Arachchi H.M."/>
            <person name="Berlin A.M."/>
            <person name="Chapman S.B."/>
            <person name="Dewar J."/>
            <person name="Goldberg J."/>
            <person name="Griggs A."/>
            <person name="Gujja S."/>
            <person name="Hansen M."/>
            <person name="Howarth C."/>
            <person name="Imamovic A."/>
            <person name="Larimer J."/>
            <person name="McCowan C."/>
            <person name="Murphy C."/>
            <person name="Neiman D."/>
            <person name="Pearson M."/>
            <person name="Priest M."/>
            <person name="Roberts A."/>
            <person name="Saif S."/>
            <person name="Shea T."/>
            <person name="Sisk P."/>
            <person name="Sykes S."/>
            <person name="Wortman J."/>
            <person name="Nusbaum C."/>
            <person name="Birren B."/>
        </authorList>
    </citation>
    <scope>NUCLEOTIDE SEQUENCE [LARGE SCALE GENOMIC DNA]</scope>
    <source>
        <strain evidence="2 3">PRA339</strain>
    </source>
</reference>
<protein>
    <recommendedName>
        <fullName evidence="1">ISXO2-like transposase domain-containing protein</fullName>
    </recommendedName>
</protein>
<dbReference type="SMART" id="SM01126">
    <property type="entry name" value="DDE_Tnp_IS1595"/>
    <property type="match status" value="1"/>
</dbReference>
<dbReference type="InterPro" id="IPR024445">
    <property type="entry name" value="Tnp_ISXO2-like"/>
</dbReference>
<evidence type="ECO:0000259" key="1">
    <source>
        <dbReference type="SMART" id="SM01126"/>
    </source>
</evidence>
<dbReference type="Pfam" id="PF12762">
    <property type="entry name" value="DDE_Tnp_IS1595"/>
    <property type="match status" value="1"/>
</dbReference>
<name>A0A059EWY8_9MICR</name>
<evidence type="ECO:0000313" key="3">
    <source>
        <dbReference type="Proteomes" id="UP000030655"/>
    </source>
</evidence>